<dbReference type="Proteomes" id="UP000248423">
    <property type="component" value="Unassembled WGS sequence"/>
</dbReference>
<dbReference type="AlphaFoldDB" id="A0A319EG44"/>
<dbReference type="EMBL" id="KZ826334">
    <property type="protein sequence ID" value="PYI08540.1"/>
    <property type="molecule type" value="Genomic_DNA"/>
</dbReference>
<protein>
    <submittedName>
        <fullName evidence="1">Uncharacterized protein</fullName>
    </submittedName>
</protein>
<sequence length="64" mass="6970">MSVAWEVPSFAGQTSTADQKTDLLYANGRMQAPGIVSIKASYQTELTYPPSPFFAQQVVTKLSD</sequence>
<dbReference type="OrthoDB" id="5145419at2759"/>
<gene>
    <name evidence="1" type="ORF">BO78DRAFT_395672</name>
</gene>
<evidence type="ECO:0000313" key="1">
    <source>
        <dbReference type="EMBL" id="PYI08540.1"/>
    </source>
</evidence>
<proteinExistence type="predicted"/>
<keyword evidence="2" id="KW-1185">Reference proteome</keyword>
<evidence type="ECO:0000313" key="2">
    <source>
        <dbReference type="Proteomes" id="UP000248423"/>
    </source>
</evidence>
<organism evidence="1 2">
    <name type="scientific">Aspergillus sclerotiicarbonarius (strain CBS 121057 / IBT 28362)</name>
    <dbReference type="NCBI Taxonomy" id="1448318"/>
    <lineage>
        <taxon>Eukaryota</taxon>
        <taxon>Fungi</taxon>
        <taxon>Dikarya</taxon>
        <taxon>Ascomycota</taxon>
        <taxon>Pezizomycotina</taxon>
        <taxon>Eurotiomycetes</taxon>
        <taxon>Eurotiomycetidae</taxon>
        <taxon>Eurotiales</taxon>
        <taxon>Aspergillaceae</taxon>
        <taxon>Aspergillus</taxon>
        <taxon>Aspergillus subgen. Circumdati</taxon>
    </lineage>
</organism>
<dbReference type="VEuPathDB" id="FungiDB:BO78DRAFT_395672"/>
<name>A0A319EG44_ASPSB</name>
<reference evidence="1 2" key="1">
    <citation type="submission" date="2018-02" db="EMBL/GenBank/DDBJ databases">
        <title>The genomes of Aspergillus section Nigri reveals drivers in fungal speciation.</title>
        <authorList>
            <consortium name="DOE Joint Genome Institute"/>
            <person name="Vesth T.C."/>
            <person name="Nybo J."/>
            <person name="Theobald S."/>
            <person name="Brandl J."/>
            <person name="Frisvad J.C."/>
            <person name="Nielsen K.F."/>
            <person name="Lyhne E.K."/>
            <person name="Kogle M.E."/>
            <person name="Kuo A."/>
            <person name="Riley R."/>
            <person name="Clum A."/>
            <person name="Nolan M."/>
            <person name="Lipzen A."/>
            <person name="Salamov A."/>
            <person name="Henrissat B."/>
            <person name="Wiebenga A."/>
            <person name="De vries R.P."/>
            <person name="Grigoriev I.V."/>
            <person name="Mortensen U.H."/>
            <person name="Andersen M.R."/>
            <person name="Baker S.E."/>
        </authorList>
    </citation>
    <scope>NUCLEOTIDE SEQUENCE [LARGE SCALE GENOMIC DNA]</scope>
    <source>
        <strain evidence="1 2">CBS 121057</strain>
    </source>
</reference>
<accession>A0A319EG44</accession>